<evidence type="ECO:0000313" key="2">
    <source>
        <dbReference type="Proteomes" id="UP000887574"/>
    </source>
</evidence>
<organism evidence="2 3">
    <name type="scientific">Ditylenchus dipsaci</name>
    <dbReference type="NCBI Taxonomy" id="166011"/>
    <lineage>
        <taxon>Eukaryota</taxon>
        <taxon>Metazoa</taxon>
        <taxon>Ecdysozoa</taxon>
        <taxon>Nematoda</taxon>
        <taxon>Chromadorea</taxon>
        <taxon>Rhabditida</taxon>
        <taxon>Tylenchina</taxon>
        <taxon>Tylenchomorpha</taxon>
        <taxon>Sphaerularioidea</taxon>
        <taxon>Anguinidae</taxon>
        <taxon>Anguininae</taxon>
        <taxon>Ditylenchus</taxon>
    </lineage>
</organism>
<name>A0A915DC96_9BILA</name>
<dbReference type="AlphaFoldDB" id="A0A915DC96"/>
<evidence type="ECO:0000256" key="1">
    <source>
        <dbReference type="SAM" id="MobiDB-lite"/>
    </source>
</evidence>
<protein>
    <submittedName>
        <fullName evidence="3">Uncharacterized protein</fullName>
    </submittedName>
</protein>
<dbReference type="Proteomes" id="UP000887574">
    <property type="component" value="Unplaced"/>
</dbReference>
<reference evidence="3" key="1">
    <citation type="submission" date="2022-11" db="UniProtKB">
        <authorList>
            <consortium name="WormBaseParasite"/>
        </authorList>
    </citation>
    <scope>IDENTIFICATION</scope>
</reference>
<evidence type="ECO:0000313" key="3">
    <source>
        <dbReference type="WBParaSite" id="jg17908"/>
    </source>
</evidence>
<feature type="region of interest" description="Disordered" evidence="1">
    <location>
        <begin position="82"/>
        <end position="118"/>
    </location>
</feature>
<sequence length="455" mass="47595">MMSESVDQVVVVAAGTTSNDDALVESKVDEINEKNLSLDALKCAIEAIGDAMAELAETSAVVPTQEQLERENKQDEHKLEIKEVSSQEQASSELVTNNNDNTSESVTLPPQQPTDKEPDTINSVDVALEEPVLAEAVVLEVNNIETKCSNELSKDQSLGEDMCESGFENALSQAMSVKREITDDNQTEQIVVVAIQQDGQLDDHRCSIDTSSMSTSLYEEIEVEEEIEVDDDDTNSQVTVEGEEKPKKKKKLRIMKKIRRAPGKLAYGALFSMGALVGGSIVGSQAIGHGVVDGGKASGAGFVADTTVKFAEGTRDIAKKVLTSSRRAKAGGDFVVETGGKIVDGTKETAVNFAKATSGAVSDSANAALYGVGAVVGGTLAVGQGMVDGTKAIGHGVVDGTKAIGHGVVDSTKAGAKQTLVAAVEATQAGAQYAGYGKQQGNPLAIESDKSAKKT</sequence>
<keyword evidence="2" id="KW-1185">Reference proteome</keyword>
<dbReference type="WBParaSite" id="jg17908">
    <property type="protein sequence ID" value="jg17908"/>
    <property type="gene ID" value="jg17908"/>
</dbReference>
<proteinExistence type="predicted"/>
<accession>A0A915DC96</accession>
<feature type="compositionally biased region" description="Polar residues" evidence="1">
    <location>
        <begin position="86"/>
        <end position="109"/>
    </location>
</feature>